<keyword evidence="4" id="KW-0274">FAD</keyword>
<evidence type="ECO:0008006" key="9">
    <source>
        <dbReference type="Google" id="ProtNLM"/>
    </source>
</evidence>
<dbReference type="InterPro" id="IPR037069">
    <property type="entry name" value="AcylCoA_DH/ox_N_sf"/>
</dbReference>
<evidence type="ECO:0000256" key="4">
    <source>
        <dbReference type="ARBA" id="ARBA00022827"/>
    </source>
</evidence>
<reference evidence="8" key="1">
    <citation type="submission" date="2018-05" db="EMBL/GenBank/DDBJ databases">
        <authorList>
            <person name="Lanie J.A."/>
            <person name="Ng W.-L."/>
            <person name="Kazmierczak K.M."/>
            <person name="Andrzejewski T.M."/>
            <person name="Davidsen T.M."/>
            <person name="Wayne K.J."/>
            <person name="Tettelin H."/>
            <person name="Glass J.I."/>
            <person name="Rusch D."/>
            <person name="Podicherti R."/>
            <person name="Tsui H.-C.T."/>
            <person name="Winkler M.E."/>
        </authorList>
    </citation>
    <scope>NUCLEOTIDE SEQUENCE</scope>
</reference>
<organism evidence="8">
    <name type="scientific">marine metagenome</name>
    <dbReference type="NCBI Taxonomy" id="408172"/>
    <lineage>
        <taxon>unclassified sequences</taxon>
        <taxon>metagenomes</taxon>
        <taxon>ecological metagenomes</taxon>
    </lineage>
</organism>
<dbReference type="InterPro" id="IPR009100">
    <property type="entry name" value="AcylCoA_DH/oxidase_NM_dom_sf"/>
</dbReference>
<dbReference type="PIRSF" id="PIRSF016578">
    <property type="entry name" value="HsaA"/>
    <property type="match status" value="1"/>
</dbReference>
<gene>
    <name evidence="8" type="ORF">METZ01_LOCUS25903</name>
</gene>
<feature type="domain" description="Acyl-CoA dehydrogenase/oxidase N-terminal" evidence="7">
    <location>
        <begin position="1"/>
        <end position="48"/>
    </location>
</feature>
<evidence type="ECO:0000313" key="8">
    <source>
        <dbReference type="EMBL" id="SUZ73049.1"/>
    </source>
</evidence>
<dbReference type="Pfam" id="PF02770">
    <property type="entry name" value="Acyl-CoA_dh_M"/>
    <property type="match status" value="1"/>
</dbReference>
<proteinExistence type="inferred from homology"/>
<evidence type="ECO:0000259" key="5">
    <source>
        <dbReference type="Pfam" id="PF00441"/>
    </source>
</evidence>
<dbReference type="InterPro" id="IPR013786">
    <property type="entry name" value="AcylCoA_DH/ox_N"/>
</dbReference>
<dbReference type="PANTHER" id="PTHR43884">
    <property type="entry name" value="ACYL-COA DEHYDROGENASE"/>
    <property type="match status" value="1"/>
</dbReference>
<dbReference type="InterPro" id="IPR046373">
    <property type="entry name" value="Acyl-CoA_Oxase/DH_mid-dom_sf"/>
</dbReference>
<evidence type="ECO:0000259" key="7">
    <source>
        <dbReference type="Pfam" id="PF02771"/>
    </source>
</evidence>
<dbReference type="CDD" id="cd00567">
    <property type="entry name" value="ACAD"/>
    <property type="match status" value="1"/>
</dbReference>
<protein>
    <recommendedName>
        <fullName evidence="9">Acyl-CoA dehydrogenase/oxidase N-terminal domain-containing protein</fullName>
    </recommendedName>
</protein>
<dbReference type="SUPFAM" id="SSF47203">
    <property type="entry name" value="Acyl-CoA dehydrogenase C-terminal domain-like"/>
    <property type="match status" value="1"/>
</dbReference>
<sequence length="349" mass="37369">MAEAGLLGICIPESAGGLGGDFVAYALASEELGRHCPATALTYNMHVATTLLAGQIADDLVDDADDLRILHANRELLWEGIVQRGVIHSQPFSETTSGEEPGFSTRAVPVDGGHRVTGRKIFASLSGAADVHNVVCVVDGDDRNRLLGVPADAEGVTIEGDWDPLGMRATDSRTLVFEGAFVPAGNEWIPPGTFDAVRDRWPYFYMTLSFSYLGLMRAVLDATAAYLTGSGSGEGRRDHPVKQQGWADMNLAYSRAQGLCYHVLGEVGPDPGPDAVRRALSSTVTTMDGAADVASISLRVCGGRSLLRPSRLEQLFRDARCGATMRPWSVENCLGRLGRTGLYDDEEAI</sequence>
<keyword evidence="3" id="KW-0285">Flavoprotein</keyword>
<dbReference type="GO" id="GO:0050660">
    <property type="term" value="F:flavin adenine dinucleotide binding"/>
    <property type="evidence" value="ECO:0007669"/>
    <property type="project" value="InterPro"/>
</dbReference>
<evidence type="ECO:0000256" key="2">
    <source>
        <dbReference type="ARBA" id="ARBA00009347"/>
    </source>
</evidence>
<dbReference type="InterPro" id="IPR006091">
    <property type="entry name" value="Acyl-CoA_Oxase/DH_mid-dom"/>
</dbReference>
<dbReference type="InterPro" id="IPR009075">
    <property type="entry name" value="AcylCo_DH/oxidase_C"/>
</dbReference>
<dbReference type="GO" id="GO:0003995">
    <property type="term" value="F:acyl-CoA dehydrogenase activity"/>
    <property type="evidence" value="ECO:0007669"/>
    <property type="project" value="TreeGrafter"/>
</dbReference>
<name>A0A381Q405_9ZZZZ</name>
<feature type="domain" description="Acyl-CoA dehydrogenase/oxidase C-terminal" evidence="5">
    <location>
        <begin position="208"/>
        <end position="323"/>
    </location>
</feature>
<feature type="domain" description="Acyl-CoA oxidase/dehydrogenase middle" evidence="6">
    <location>
        <begin position="103"/>
        <end position="178"/>
    </location>
</feature>
<dbReference type="EMBL" id="UINC01001166">
    <property type="protein sequence ID" value="SUZ73049.1"/>
    <property type="molecule type" value="Genomic_DNA"/>
</dbReference>
<dbReference type="SUPFAM" id="SSF56645">
    <property type="entry name" value="Acyl-CoA dehydrogenase NM domain-like"/>
    <property type="match status" value="1"/>
</dbReference>
<dbReference type="InterPro" id="IPR036250">
    <property type="entry name" value="AcylCo_DH-like_C"/>
</dbReference>
<comment type="cofactor">
    <cofactor evidence="1">
        <name>FAD</name>
        <dbReference type="ChEBI" id="CHEBI:57692"/>
    </cofactor>
</comment>
<comment type="similarity">
    <text evidence="2">Belongs to the acyl-CoA dehydrogenase family.</text>
</comment>
<dbReference type="Pfam" id="PF00441">
    <property type="entry name" value="Acyl-CoA_dh_1"/>
    <property type="match status" value="1"/>
</dbReference>
<evidence type="ECO:0000259" key="6">
    <source>
        <dbReference type="Pfam" id="PF02770"/>
    </source>
</evidence>
<dbReference type="Gene3D" id="1.10.540.10">
    <property type="entry name" value="Acyl-CoA dehydrogenase/oxidase, N-terminal domain"/>
    <property type="match status" value="1"/>
</dbReference>
<evidence type="ECO:0000256" key="3">
    <source>
        <dbReference type="ARBA" id="ARBA00022630"/>
    </source>
</evidence>
<dbReference type="Pfam" id="PF02771">
    <property type="entry name" value="Acyl-CoA_dh_N"/>
    <property type="match status" value="1"/>
</dbReference>
<accession>A0A381Q405</accession>
<dbReference type="AlphaFoldDB" id="A0A381Q405"/>
<evidence type="ECO:0000256" key="1">
    <source>
        <dbReference type="ARBA" id="ARBA00001974"/>
    </source>
</evidence>
<dbReference type="PANTHER" id="PTHR43884:SF12">
    <property type="entry name" value="ISOVALERYL-COA DEHYDROGENASE, MITOCHONDRIAL-RELATED"/>
    <property type="match status" value="1"/>
</dbReference>
<dbReference type="Gene3D" id="2.40.110.10">
    <property type="entry name" value="Butyryl-CoA Dehydrogenase, subunit A, domain 2"/>
    <property type="match status" value="1"/>
</dbReference>
<dbReference type="Gene3D" id="1.20.140.10">
    <property type="entry name" value="Butyryl-CoA Dehydrogenase, subunit A, domain 3"/>
    <property type="match status" value="1"/>
</dbReference>